<dbReference type="PROSITE" id="PS50283">
    <property type="entry name" value="NA_SOLUT_SYMP_3"/>
    <property type="match status" value="1"/>
</dbReference>
<feature type="transmembrane region" description="Helical" evidence="12">
    <location>
        <begin position="321"/>
        <end position="347"/>
    </location>
</feature>
<dbReference type="EC" id="2.7.13.3" evidence="4"/>
<feature type="transmembrane region" description="Helical" evidence="12">
    <location>
        <begin position="234"/>
        <end position="250"/>
    </location>
</feature>
<dbReference type="Pfam" id="PF00512">
    <property type="entry name" value="HisKA"/>
    <property type="match status" value="1"/>
</dbReference>
<dbReference type="PROSITE" id="PS50109">
    <property type="entry name" value="HIS_KIN"/>
    <property type="match status" value="1"/>
</dbReference>
<feature type="transmembrane region" description="Helical" evidence="12">
    <location>
        <begin position="379"/>
        <end position="398"/>
    </location>
</feature>
<dbReference type="OrthoDB" id="9764438at2"/>
<dbReference type="Pfam" id="PF00072">
    <property type="entry name" value="Response_reg"/>
    <property type="match status" value="1"/>
</dbReference>
<reference evidence="16" key="1">
    <citation type="journal article" date="2013" name="BMC Microbiol.">
        <title>Taxonomy and evolution of bacteriochlorophyll a-containing members of the OM60/NOR5 clade of marine gammaproteobacteria: description of Luminiphilus syltensis gen. nov., sp. nov., reclassification of Haliea rubra as Pseudohaliea rubra gen. nov., comb. nov., and emendation of Chromatocurvus halotolerans.</title>
        <authorList>
            <person name="Spring S."/>
            <person name="Riedel T."/>
            <person name="Sproer C."/>
            <person name="Yan S."/>
            <person name="Harder J."/>
            <person name="Fuchs B.M."/>
        </authorList>
    </citation>
    <scope>NUCLEOTIDE SEQUENCE [LARGE SCALE GENOMIC DNA]</scope>
    <source>
        <strain evidence="16">NOR51-B</strain>
    </source>
</reference>
<dbReference type="GO" id="GO:0005886">
    <property type="term" value="C:plasma membrane"/>
    <property type="evidence" value="ECO:0007669"/>
    <property type="project" value="TreeGrafter"/>
</dbReference>
<dbReference type="GO" id="GO:0000155">
    <property type="term" value="F:phosphorelay sensor kinase activity"/>
    <property type="evidence" value="ECO:0007669"/>
    <property type="project" value="InterPro"/>
</dbReference>
<feature type="transmembrane region" description="Helical" evidence="12">
    <location>
        <begin position="195"/>
        <end position="214"/>
    </location>
</feature>
<dbReference type="Gene3D" id="1.20.1730.10">
    <property type="entry name" value="Sodium/glucose cotransporter"/>
    <property type="match status" value="1"/>
</dbReference>
<dbReference type="AlphaFoldDB" id="B8KRZ3"/>
<evidence type="ECO:0000256" key="12">
    <source>
        <dbReference type="SAM" id="Phobius"/>
    </source>
</evidence>
<evidence type="ECO:0000256" key="8">
    <source>
        <dbReference type="ARBA" id="ARBA00022777"/>
    </source>
</evidence>
<proteinExistence type="inferred from homology"/>
<dbReference type="InterPro" id="IPR011006">
    <property type="entry name" value="CheY-like_superfamily"/>
</dbReference>
<dbReference type="InterPro" id="IPR035965">
    <property type="entry name" value="PAS-like_dom_sf"/>
</dbReference>
<dbReference type="GO" id="GO:0009927">
    <property type="term" value="F:histidine phosphotransfer kinase activity"/>
    <property type="evidence" value="ECO:0007669"/>
    <property type="project" value="TreeGrafter"/>
</dbReference>
<evidence type="ECO:0000256" key="6">
    <source>
        <dbReference type="ARBA" id="ARBA00022679"/>
    </source>
</evidence>
<dbReference type="SUPFAM" id="SSF55785">
    <property type="entry name" value="PYP-like sensor domain (PAS domain)"/>
    <property type="match status" value="1"/>
</dbReference>
<evidence type="ECO:0000256" key="10">
    <source>
        <dbReference type="ARBA" id="ARBA00023136"/>
    </source>
</evidence>
<keyword evidence="5 11" id="KW-0597">Phosphoprotein</keyword>
<comment type="similarity">
    <text evidence="3">Belongs to the sodium:solute symporter (SSF) (TC 2.A.21) family.</text>
</comment>
<name>B8KRZ3_9GAMM</name>
<dbReference type="Pfam" id="PF12860">
    <property type="entry name" value="PAS_7"/>
    <property type="match status" value="1"/>
</dbReference>
<feature type="transmembrane region" description="Helical" evidence="12">
    <location>
        <begin position="153"/>
        <end position="175"/>
    </location>
</feature>
<dbReference type="FunFam" id="3.30.565.10:FF:000049">
    <property type="entry name" value="Two-component sensor histidine kinase"/>
    <property type="match status" value="1"/>
</dbReference>
<evidence type="ECO:0000256" key="5">
    <source>
        <dbReference type="ARBA" id="ARBA00022553"/>
    </source>
</evidence>
<dbReference type="RefSeq" id="WP_009019089.1">
    <property type="nucleotide sequence ID" value="NZ_DS999411.1"/>
</dbReference>
<dbReference type="PANTHER" id="PTHR43047:SF9">
    <property type="entry name" value="HISTIDINE KINASE"/>
    <property type="match status" value="1"/>
</dbReference>
<keyword evidence="6" id="KW-0808">Transferase</keyword>
<dbReference type="CDD" id="cd00156">
    <property type="entry name" value="REC"/>
    <property type="match status" value="1"/>
</dbReference>
<organism evidence="15 16">
    <name type="scientific">Luminiphilus syltensis NOR5-1B</name>
    <dbReference type="NCBI Taxonomy" id="565045"/>
    <lineage>
        <taxon>Bacteria</taxon>
        <taxon>Pseudomonadati</taxon>
        <taxon>Pseudomonadota</taxon>
        <taxon>Gammaproteobacteria</taxon>
        <taxon>Cellvibrionales</taxon>
        <taxon>Halieaceae</taxon>
        <taxon>Luminiphilus</taxon>
    </lineage>
</organism>
<dbReference type="CDD" id="cd00082">
    <property type="entry name" value="HisKA"/>
    <property type="match status" value="1"/>
</dbReference>
<dbReference type="Gene3D" id="3.30.565.10">
    <property type="entry name" value="Histidine kinase-like ATPase, C-terminal domain"/>
    <property type="match status" value="1"/>
</dbReference>
<sequence>MTPTILLVLALAYIGALFIIANYFEYRGVSQRQTSPYVYALTLAVYCTSWSFYGAVGSMATEPWSHAAIYIGPFLVLTLGRPIIDRLVQTGHRQRVTSIADFLGSRYGKRQSVAAGAALICLAAVLPYLALQFRALQQVWAVVNTGDTLLPGAAADSITLLIALGLATFAVLFGVRRLDGSERYRGLMHAMAAEALVKLIAFIAVAGLAAVWLYQHGSVSSPTAPISTMQFDSTFWAQLLISAVAILCLPRQFHVTVVEVDSIEQTRRVRWLFPSYLLLFMLLVVPIALAGQQIFSGEGPGVADTYVQLIPIALDSGGVSALVFLGGISAATGMVLVATVSVSIMVTNELVVPLLFRVADPASRTLLNFGRVLRRSRQITVFAISIAAWFVASGLSALPGLTQIGFLSFLGTAQLAPALLIGLYWQRANGTAILVGMLSGALVWLVMGVLPATLPVDSAWHQLLPDGPLEALLTDSSFAFVTFFSLGLNTLICLVLSLVLRARSADLRQAHRFMSGSDETAALDFSPSVVHVVQLASLIRPLLSDLGFQRFWRELEASYEQRLLPSDRAPRFVIAAVEAVLANAVGATSAQQIVARLEKDLQLDINDLTALVGDAQRSVSFNREVLETAVENIGHGVSVVDAQLRLVAWNGEYERMFDYPARFLFVGCPIDRVYRFNAERGILSASEGRTLQQEVDRRLEFLRDGSEYTIEREMADGRVLKVHGAPLPGGGFVTTYVDISDYNELVVQLGEAKIELESRLVTGEKALSERNADLRHEVRLRSEAEAQLRDAYRSKTHFMSATSHDLLQPINAARLLAGALPRTEDSGETNLRRQLLNSLDRAQTMIQELREMARLGSGGMVATETTFPLQKLFDELSFQFAPQAKSQALELRFVPTTSWVRTDEAMLLRLLQNLVGNAVKYTEKGRILIGVRHSGGTVCIDVYDTGPGIDRADQGRIFNEFERLERADGPGADGLGLGLSLVARYAELLNATLDLESERGKGSHFSLRLPRVEALTETTDTEGAATHNQGFIAGRVIVIDNDPSLRAGIASVLEGFGLSVEVAASGGEARRVFSHTGSGLLAVIADYHLDRGETGLSVVAALRQLGLQSPVVIVSADDSGSVRDQARASQCRFLPKPLDEQRLRALLTALAQEAPELGGAS</sequence>
<keyword evidence="10 12" id="KW-0472">Membrane</keyword>
<dbReference type="GO" id="GO:0022857">
    <property type="term" value="F:transmembrane transporter activity"/>
    <property type="evidence" value="ECO:0007669"/>
    <property type="project" value="InterPro"/>
</dbReference>
<dbReference type="PROSITE" id="PS50110">
    <property type="entry name" value="RESPONSE_REGULATORY"/>
    <property type="match status" value="1"/>
</dbReference>
<dbReference type="SMART" id="SM00387">
    <property type="entry name" value="HATPase_c"/>
    <property type="match status" value="1"/>
</dbReference>
<feature type="transmembrane region" description="Helical" evidence="12">
    <location>
        <begin position="476"/>
        <end position="500"/>
    </location>
</feature>
<dbReference type="InterPro" id="IPR005467">
    <property type="entry name" value="His_kinase_dom"/>
</dbReference>
<dbReference type="PANTHER" id="PTHR43047">
    <property type="entry name" value="TWO-COMPONENT HISTIDINE PROTEIN KINASE"/>
    <property type="match status" value="1"/>
</dbReference>
<dbReference type="CDD" id="cd00075">
    <property type="entry name" value="HATPase"/>
    <property type="match status" value="1"/>
</dbReference>
<evidence type="ECO:0000256" key="4">
    <source>
        <dbReference type="ARBA" id="ARBA00012438"/>
    </source>
</evidence>
<evidence type="ECO:0000313" key="15">
    <source>
        <dbReference type="EMBL" id="EED34341.1"/>
    </source>
</evidence>
<evidence type="ECO:0000259" key="13">
    <source>
        <dbReference type="PROSITE" id="PS50109"/>
    </source>
</evidence>
<feature type="transmembrane region" description="Helical" evidence="12">
    <location>
        <begin position="271"/>
        <end position="291"/>
    </location>
</feature>
<feature type="domain" description="Response regulatory" evidence="14">
    <location>
        <begin position="1035"/>
        <end position="1151"/>
    </location>
</feature>
<dbReference type="eggNOG" id="COG4191">
    <property type="taxonomic scope" value="Bacteria"/>
</dbReference>
<dbReference type="SUPFAM" id="SSF52172">
    <property type="entry name" value="CheY-like"/>
    <property type="match status" value="1"/>
</dbReference>
<dbReference type="InterPro" id="IPR001734">
    <property type="entry name" value="Na/solute_symporter"/>
</dbReference>
<dbReference type="SUPFAM" id="SSF47384">
    <property type="entry name" value="Homodimeric domain of signal transducing histidine kinase"/>
    <property type="match status" value="1"/>
</dbReference>
<accession>B8KRZ3</accession>
<comment type="subcellular location">
    <subcellularLocation>
        <location evidence="2">Membrane</location>
        <topology evidence="2">Multi-pass membrane protein</topology>
    </subcellularLocation>
</comment>
<feature type="transmembrane region" description="Helical" evidence="12">
    <location>
        <begin position="6"/>
        <end position="24"/>
    </location>
</feature>
<evidence type="ECO:0000313" key="16">
    <source>
        <dbReference type="Proteomes" id="UP000004699"/>
    </source>
</evidence>
<dbReference type="InterPro" id="IPR003594">
    <property type="entry name" value="HATPase_dom"/>
</dbReference>
<comment type="catalytic activity">
    <reaction evidence="1">
        <text>ATP + protein L-histidine = ADP + protein N-phospho-L-histidine.</text>
        <dbReference type="EC" id="2.7.13.3"/>
    </reaction>
</comment>
<dbReference type="InterPro" id="IPR004358">
    <property type="entry name" value="Sig_transdc_His_kin-like_C"/>
</dbReference>
<feature type="modified residue" description="4-aspartylphosphate" evidence="11">
    <location>
        <position position="1086"/>
    </location>
</feature>
<dbReference type="STRING" id="565045.NOR51B_278"/>
<dbReference type="InterPro" id="IPR003661">
    <property type="entry name" value="HisK_dim/P_dom"/>
</dbReference>
<dbReference type="EMBL" id="DS999411">
    <property type="protein sequence ID" value="EED34341.1"/>
    <property type="molecule type" value="Genomic_DNA"/>
</dbReference>
<evidence type="ECO:0000256" key="9">
    <source>
        <dbReference type="ARBA" id="ARBA00022989"/>
    </source>
</evidence>
<feature type="transmembrane region" description="Helical" evidence="12">
    <location>
        <begin position="36"/>
        <end position="55"/>
    </location>
</feature>
<evidence type="ECO:0000256" key="3">
    <source>
        <dbReference type="ARBA" id="ARBA00006434"/>
    </source>
</evidence>
<dbReference type="InterPro" id="IPR001789">
    <property type="entry name" value="Sig_transdc_resp-reg_receiver"/>
</dbReference>
<dbReference type="CDD" id="cd10322">
    <property type="entry name" value="SLC5sbd"/>
    <property type="match status" value="1"/>
</dbReference>
<keyword evidence="7 12" id="KW-0812">Transmembrane</keyword>
<dbReference type="InterPro" id="IPR038377">
    <property type="entry name" value="Na/Glc_symporter_sf"/>
</dbReference>
<dbReference type="Gene3D" id="3.30.450.20">
    <property type="entry name" value="PAS domain"/>
    <property type="match status" value="1"/>
</dbReference>
<dbReference type="InterPro" id="IPR036097">
    <property type="entry name" value="HisK_dim/P_sf"/>
</dbReference>
<gene>
    <name evidence="15" type="ORF">NOR51B_278</name>
</gene>
<dbReference type="InterPro" id="IPR036890">
    <property type="entry name" value="HATPase_C_sf"/>
</dbReference>
<dbReference type="Gene3D" id="1.10.287.130">
    <property type="match status" value="1"/>
</dbReference>
<evidence type="ECO:0000256" key="2">
    <source>
        <dbReference type="ARBA" id="ARBA00004141"/>
    </source>
</evidence>
<dbReference type="Proteomes" id="UP000004699">
    <property type="component" value="Unassembled WGS sequence"/>
</dbReference>
<protein>
    <recommendedName>
        <fullName evidence="4">histidine kinase</fullName>
        <ecNumber evidence="4">2.7.13.3</ecNumber>
    </recommendedName>
</protein>
<keyword evidence="16" id="KW-1185">Reference proteome</keyword>
<dbReference type="SMART" id="SM00448">
    <property type="entry name" value="REC"/>
    <property type="match status" value="1"/>
</dbReference>
<evidence type="ECO:0000256" key="1">
    <source>
        <dbReference type="ARBA" id="ARBA00000085"/>
    </source>
</evidence>
<keyword evidence="8 15" id="KW-0418">Kinase</keyword>
<dbReference type="PRINTS" id="PR00344">
    <property type="entry name" value="BCTRLSENSOR"/>
</dbReference>
<dbReference type="Gene3D" id="3.40.50.2300">
    <property type="match status" value="1"/>
</dbReference>
<evidence type="ECO:0000256" key="11">
    <source>
        <dbReference type="PROSITE-ProRule" id="PRU00169"/>
    </source>
</evidence>
<evidence type="ECO:0000256" key="7">
    <source>
        <dbReference type="ARBA" id="ARBA00022692"/>
    </source>
</evidence>
<dbReference type="HOGENOM" id="CLU_000445_22_0_6"/>
<evidence type="ECO:0000259" key="14">
    <source>
        <dbReference type="PROSITE" id="PS50110"/>
    </source>
</evidence>
<dbReference type="Pfam" id="PF02518">
    <property type="entry name" value="HATPase_c"/>
    <property type="match status" value="1"/>
</dbReference>
<dbReference type="eggNOG" id="COG0591">
    <property type="taxonomic scope" value="Bacteria"/>
</dbReference>
<feature type="transmembrane region" description="Helical" evidence="12">
    <location>
        <begin position="113"/>
        <end position="133"/>
    </location>
</feature>
<feature type="transmembrane region" description="Helical" evidence="12">
    <location>
        <begin position="404"/>
        <end position="425"/>
    </location>
</feature>
<dbReference type="SMART" id="SM00388">
    <property type="entry name" value="HisKA"/>
    <property type="match status" value="1"/>
</dbReference>
<dbReference type="SUPFAM" id="SSF55874">
    <property type="entry name" value="ATPase domain of HSP90 chaperone/DNA topoisomerase II/histidine kinase"/>
    <property type="match status" value="1"/>
</dbReference>
<feature type="domain" description="Histidine kinase" evidence="13">
    <location>
        <begin position="801"/>
        <end position="1013"/>
    </location>
</feature>
<keyword evidence="9 12" id="KW-1133">Transmembrane helix</keyword>
<feature type="transmembrane region" description="Helical" evidence="12">
    <location>
        <begin position="432"/>
        <end position="456"/>
    </location>
</feature>
<feature type="transmembrane region" description="Helical" evidence="12">
    <location>
        <begin position="67"/>
        <end position="84"/>
    </location>
</feature>